<evidence type="ECO:0000256" key="2">
    <source>
        <dbReference type="ARBA" id="ARBA00023125"/>
    </source>
</evidence>
<dbReference type="GeneID" id="93447229"/>
<evidence type="ECO:0000313" key="14">
    <source>
        <dbReference type="Proteomes" id="UP000294527"/>
    </source>
</evidence>
<evidence type="ECO:0000259" key="4">
    <source>
        <dbReference type="PROSITE" id="PS01124"/>
    </source>
</evidence>
<name>A0A0K2HM77_9BACT</name>
<evidence type="ECO:0000313" key="20">
    <source>
        <dbReference type="Proteomes" id="UP000500949"/>
    </source>
</evidence>
<evidence type="ECO:0000313" key="11">
    <source>
        <dbReference type="EMBL" id="QJR76901.1"/>
    </source>
</evidence>
<dbReference type="PROSITE" id="PS01124">
    <property type="entry name" value="HTH_ARAC_FAMILY_2"/>
    <property type="match status" value="1"/>
</dbReference>
<evidence type="ECO:0000256" key="3">
    <source>
        <dbReference type="ARBA" id="ARBA00023163"/>
    </source>
</evidence>
<evidence type="ECO:0000313" key="18">
    <source>
        <dbReference type="Proteomes" id="UP000481616"/>
    </source>
</evidence>
<dbReference type="EMBL" id="VVZB01000014">
    <property type="protein sequence ID" value="KAA5380188.1"/>
    <property type="molecule type" value="Genomic_DNA"/>
</dbReference>
<evidence type="ECO:0000313" key="9">
    <source>
        <dbReference type="EMBL" id="MBV3124893.1"/>
    </source>
</evidence>
<accession>A0A0K2HM77</accession>
<sequence length="283" mass="33355">MNLLVLYSMPINKDMTNKFGICPSTGHLSVLFPEKEAERTPSNKIFLAIVLQGGAMIEIDGKNHLIYTGTLIYLYPNHLVRQISHTEDLLLEYLWFEFEFLSDFPLLLKADISEYVGKNPCLQLKDKERQLVKKYYDLIAERYQESNEYIAITKGLLFSFILEISRLYSGKNVSVSNTRQDELTDHFFFLLHQHYKKERSVSFYADKLYISDKYLMRVLKKSTGQTFHFWVIEFIMREAKLLLRSTTISITEISEKLNYPNPSFFSRVFHQYVGMTPKEFRNQ</sequence>
<dbReference type="Proteomes" id="UP000294834">
    <property type="component" value="Unassembled WGS sequence"/>
</dbReference>
<evidence type="ECO:0000313" key="6">
    <source>
        <dbReference type="EMBL" id="KAA5380188.1"/>
    </source>
</evidence>
<evidence type="ECO:0000313" key="19">
    <source>
        <dbReference type="Proteomes" id="UP000481700"/>
    </source>
</evidence>
<dbReference type="KEGG" id="bdh:GV66_17250"/>
<dbReference type="InterPro" id="IPR020449">
    <property type="entry name" value="Tscrpt_reg_AraC-type_HTH"/>
</dbReference>
<keyword evidence="2" id="KW-0238">DNA-binding</keyword>
<dbReference type="SUPFAM" id="SSF46689">
    <property type="entry name" value="Homeodomain-like"/>
    <property type="match status" value="1"/>
</dbReference>
<dbReference type="Gene3D" id="1.10.10.60">
    <property type="entry name" value="Homeodomain-like"/>
    <property type="match status" value="2"/>
</dbReference>
<reference evidence="9" key="4">
    <citation type="submission" date="2021-06" db="EMBL/GenBank/DDBJ databases">
        <title>Collection of gut derived symbiotic bacterial strains cultured from healthy donors.</title>
        <authorList>
            <person name="Lin H."/>
            <person name="Littmann E."/>
            <person name="Pamer E.G."/>
        </authorList>
    </citation>
    <scope>NUCLEOTIDE SEQUENCE</scope>
    <source>
        <strain evidence="9">MSK.5.10</strain>
    </source>
</reference>
<dbReference type="EMBL" id="VVYY01000016">
    <property type="protein sequence ID" value="KAA5395295.1"/>
    <property type="molecule type" value="Genomic_DNA"/>
</dbReference>
<reference evidence="11 20" key="3">
    <citation type="submission" date="2019-11" db="EMBL/GenBank/DDBJ databases">
        <title>Complete genome sequence of Bacteroides dorei DSM 17855.</title>
        <authorList>
            <person name="Russell J.T."/>
        </authorList>
    </citation>
    <scope>NUCLEOTIDE SEQUENCE [LARGE SCALE GENOMIC DNA]</scope>
    <source>
        <strain evidence="11 20">DSM 17855</strain>
    </source>
</reference>
<evidence type="ECO:0000313" key="12">
    <source>
        <dbReference type="EMBL" id="TDA75780.1"/>
    </source>
</evidence>
<dbReference type="Proteomes" id="UP000441162">
    <property type="component" value="Unassembled WGS sequence"/>
</dbReference>
<reference evidence="10" key="5">
    <citation type="submission" date="2023-10" db="EMBL/GenBank/DDBJ databases">
        <title>Genome of Potential pathogenic bacteria in Crohn's disease.</title>
        <authorList>
            <person name="Rodriguez-Palacios A."/>
        </authorList>
    </citation>
    <scope>NUCLEOTIDE SEQUENCE</scope>
    <source>
        <strain evidence="10">CavFT-hAR62</strain>
    </source>
</reference>
<dbReference type="AlphaFoldDB" id="A0A0K2HM77"/>
<dbReference type="EMBL" id="SLTX01000001">
    <property type="protein sequence ID" value="TDB07738.1"/>
    <property type="molecule type" value="Genomic_DNA"/>
</dbReference>
<dbReference type="Proteomes" id="UP000777173">
    <property type="component" value="Unassembled WGS sequence"/>
</dbReference>
<evidence type="ECO:0000313" key="7">
    <source>
        <dbReference type="EMBL" id="KAA5395295.1"/>
    </source>
</evidence>
<dbReference type="PANTHER" id="PTHR43280:SF32">
    <property type="entry name" value="TRANSCRIPTIONAL REGULATORY PROTEIN"/>
    <property type="match status" value="1"/>
</dbReference>
<dbReference type="Proteomes" id="UP000481616">
    <property type="component" value="Unassembled WGS sequence"/>
</dbReference>
<dbReference type="GO" id="GO:0043565">
    <property type="term" value="F:sequence-specific DNA binding"/>
    <property type="evidence" value="ECO:0007669"/>
    <property type="project" value="InterPro"/>
</dbReference>
<dbReference type="RefSeq" id="WP_007848977.1">
    <property type="nucleotide sequence ID" value="NZ_BAABYF010000001.1"/>
</dbReference>
<reference evidence="14 15" key="2">
    <citation type="journal article" date="2019" name="Nat. Microbiol.">
        <title>Genomic variation and strain-specific functional adaptation in the human gut microbiome during early life.</title>
        <authorList>
            <person name="Vatanen T."/>
            <person name="Plichta D.R."/>
            <person name="Somani J."/>
            <person name="Munch P.C."/>
            <person name="Arthur T.D."/>
            <person name="Hall A.B."/>
            <person name="Rudolf S."/>
            <person name="Oakeley E.J."/>
            <person name="Ke X."/>
            <person name="Young R.A."/>
            <person name="Haiser H.J."/>
            <person name="Kolde R."/>
            <person name="Yassour M."/>
            <person name="Luopajarvi K."/>
            <person name="Siljander H."/>
            <person name="Virtanen S.M."/>
            <person name="Ilonen J."/>
            <person name="Uibo R."/>
            <person name="Tillmann V."/>
            <person name="Mokurov S."/>
            <person name="Dorshakova N."/>
            <person name="Porter J.A."/>
            <person name="McHardy A.C."/>
            <person name="Lahdesmaki H."/>
            <person name="Vlamakis H."/>
            <person name="Huttenhower C."/>
            <person name="Knip M."/>
            <person name="Xavier R.J."/>
        </authorList>
    </citation>
    <scope>NUCLEOTIDE SEQUENCE [LARGE SCALE GENOMIC DNA]</scope>
    <source>
        <strain evidence="12 14">RJX1047</strain>
        <strain evidence="13 15">RJX1052</strain>
    </source>
</reference>
<keyword evidence="3" id="KW-0804">Transcription</keyword>
<dbReference type="Proteomes" id="UP000481700">
    <property type="component" value="Unassembled WGS sequence"/>
</dbReference>
<dbReference type="SMART" id="SM00342">
    <property type="entry name" value="HTH_ARAC"/>
    <property type="match status" value="1"/>
</dbReference>
<evidence type="ECO:0000313" key="17">
    <source>
        <dbReference type="Proteomes" id="UP000441162"/>
    </source>
</evidence>
<organism evidence="12 14">
    <name type="scientific">Phocaeicola dorei</name>
    <dbReference type="NCBI Taxonomy" id="357276"/>
    <lineage>
        <taxon>Bacteria</taxon>
        <taxon>Pseudomonadati</taxon>
        <taxon>Bacteroidota</taxon>
        <taxon>Bacteroidia</taxon>
        <taxon>Bacteroidales</taxon>
        <taxon>Bacteroidaceae</taxon>
        <taxon>Phocaeicola</taxon>
    </lineage>
</organism>
<dbReference type="EMBL" id="VVZV01000015">
    <property type="protein sequence ID" value="KAA5318040.1"/>
    <property type="molecule type" value="Genomic_DNA"/>
</dbReference>
<dbReference type="InterPro" id="IPR009057">
    <property type="entry name" value="Homeodomain-like_sf"/>
</dbReference>
<evidence type="ECO:0000313" key="15">
    <source>
        <dbReference type="Proteomes" id="UP000294834"/>
    </source>
</evidence>
<dbReference type="Pfam" id="PF12833">
    <property type="entry name" value="HTH_18"/>
    <property type="match status" value="1"/>
</dbReference>
<reference evidence="16 17" key="1">
    <citation type="journal article" date="2019" name="Nat. Med.">
        <title>A library of human gut bacterial isolates paired with longitudinal multiomics data enables mechanistic microbiome research.</title>
        <authorList>
            <person name="Poyet M."/>
            <person name="Groussin M."/>
            <person name="Gibbons S.M."/>
            <person name="Avila-Pacheco J."/>
            <person name="Jiang X."/>
            <person name="Kearney S.M."/>
            <person name="Perrotta A.R."/>
            <person name="Berdy B."/>
            <person name="Zhao S."/>
            <person name="Lieberman T.D."/>
            <person name="Swanson P.K."/>
            <person name="Smith M."/>
            <person name="Roesemann S."/>
            <person name="Alexander J.E."/>
            <person name="Rich S.A."/>
            <person name="Livny J."/>
            <person name="Vlamakis H."/>
            <person name="Clish C."/>
            <person name="Bullock K."/>
            <person name="Deik A."/>
            <person name="Scott J."/>
            <person name="Pierce K.A."/>
            <person name="Xavier R.J."/>
            <person name="Alm E.J."/>
        </authorList>
    </citation>
    <scope>NUCLEOTIDE SEQUENCE [LARGE SCALE GENOMIC DNA]</scope>
    <source>
        <strain evidence="7 18">BIOML-A1</strain>
        <strain evidence="5 19">BIOML-A25</strain>
        <strain evidence="8 17">BIOML-A4</strain>
        <strain evidence="6 16">BIOML-A5</strain>
    </source>
</reference>
<evidence type="ECO:0000313" key="13">
    <source>
        <dbReference type="EMBL" id="TDB07738.1"/>
    </source>
</evidence>
<dbReference type="EMBL" id="JAHOAX010000019">
    <property type="protein sequence ID" value="MBV3124893.1"/>
    <property type="molecule type" value="Genomic_DNA"/>
</dbReference>
<protein>
    <submittedName>
        <fullName evidence="12">AraC family transcriptional regulator</fullName>
    </submittedName>
    <submittedName>
        <fullName evidence="11">Helix-turn-helix domain-containing protein</fullName>
    </submittedName>
    <submittedName>
        <fullName evidence="5">Helix-turn-helix transcriptional regulator</fullName>
    </submittedName>
</protein>
<proteinExistence type="predicted"/>
<evidence type="ECO:0000313" key="10">
    <source>
        <dbReference type="EMBL" id="MDU0268635.1"/>
    </source>
</evidence>
<dbReference type="PANTHER" id="PTHR43280">
    <property type="entry name" value="ARAC-FAMILY TRANSCRIPTIONAL REGULATOR"/>
    <property type="match status" value="1"/>
</dbReference>
<evidence type="ECO:0000313" key="16">
    <source>
        <dbReference type="Proteomes" id="UP000347681"/>
    </source>
</evidence>
<gene>
    <name evidence="12" type="ORF">E1I98_05055</name>
    <name evidence="13" type="ORF">E1J06_10115</name>
    <name evidence="8" type="ORF">F2Y51_15905</name>
    <name evidence="7" type="ORF">F2Y58_16880</name>
    <name evidence="6" type="ORF">F2Y61_18595</name>
    <name evidence="5" type="ORF">F2Z07_14250</name>
    <name evidence="11" type="ORF">GKD17_11155</name>
    <name evidence="9" type="ORF">KSU80_17195</name>
    <name evidence="10" type="ORF">RVH45_01700</name>
</gene>
<feature type="domain" description="HTH araC/xylS-type" evidence="4">
    <location>
        <begin position="185"/>
        <end position="283"/>
    </location>
</feature>
<dbReference type="EMBL" id="SLTU01000001">
    <property type="protein sequence ID" value="TDA75780.1"/>
    <property type="molecule type" value="Genomic_DNA"/>
</dbReference>
<dbReference type="GO" id="GO:0003700">
    <property type="term" value="F:DNA-binding transcription factor activity"/>
    <property type="evidence" value="ECO:0007669"/>
    <property type="project" value="InterPro"/>
</dbReference>
<dbReference type="PRINTS" id="PR00032">
    <property type="entry name" value="HTHARAC"/>
</dbReference>
<evidence type="ECO:0000256" key="1">
    <source>
        <dbReference type="ARBA" id="ARBA00023015"/>
    </source>
</evidence>
<dbReference type="InterPro" id="IPR018060">
    <property type="entry name" value="HTH_AraC"/>
</dbReference>
<dbReference type="Proteomes" id="UP000347681">
    <property type="component" value="Unassembled WGS sequence"/>
</dbReference>
<dbReference type="EMBL" id="JAWDEV010000001">
    <property type="protein sequence ID" value="MDU0268635.1"/>
    <property type="molecule type" value="Genomic_DNA"/>
</dbReference>
<evidence type="ECO:0000313" key="5">
    <source>
        <dbReference type="EMBL" id="KAA5318040.1"/>
    </source>
</evidence>
<dbReference type="Proteomes" id="UP001181086">
    <property type="component" value="Unassembled WGS sequence"/>
</dbReference>
<keyword evidence="1" id="KW-0805">Transcription regulation</keyword>
<dbReference type="EMBL" id="VVZA01000015">
    <property type="protein sequence ID" value="KAA5403351.1"/>
    <property type="molecule type" value="Genomic_DNA"/>
</dbReference>
<dbReference type="Proteomes" id="UP000294527">
    <property type="component" value="Unassembled WGS sequence"/>
</dbReference>
<evidence type="ECO:0000313" key="8">
    <source>
        <dbReference type="EMBL" id="KAA5403351.1"/>
    </source>
</evidence>
<dbReference type="Proteomes" id="UP000500949">
    <property type="component" value="Chromosome"/>
</dbReference>
<dbReference type="EMBL" id="CP046176">
    <property type="protein sequence ID" value="QJR76901.1"/>
    <property type="molecule type" value="Genomic_DNA"/>
</dbReference>